<dbReference type="EMBL" id="MLJW01005947">
    <property type="protein sequence ID" value="OIQ67406.1"/>
    <property type="molecule type" value="Genomic_DNA"/>
</dbReference>
<sequence>MVSMSFQSPMRWPSREFGNTCGEALMFSCPPATTMSASPSRMACAASMTDLSPEPQTLLTVIAGTMSGRPALILA</sequence>
<reference evidence="1" key="1">
    <citation type="submission" date="2016-10" db="EMBL/GenBank/DDBJ databases">
        <title>Sequence of Gallionella enrichment culture.</title>
        <authorList>
            <person name="Poehlein A."/>
            <person name="Muehling M."/>
            <person name="Daniel R."/>
        </authorList>
    </citation>
    <scope>NUCLEOTIDE SEQUENCE</scope>
</reference>
<gene>
    <name evidence="1" type="ORF">GALL_510140</name>
</gene>
<name>A0A1J5P835_9ZZZZ</name>
<accession>A0A1J5P835</accession>
<proteinExistence type="predicted"/>
<dbReference type="AlphaFoldDB" id="A0A1J5P835"/>
<protein>
    <submittedName>
        <fullName evidence="1">Uncharacterized protein</fullName>
    </submittedName>
</protein>
<organism evidence="1">
    <name type="scientific">mine drainage metagenome</name>
    <dbReference type="NCBI Taxonomy" id="410659"/>
    <lineage>
        <taxon>unclassified sequences</taxon>
        <taxon>metagenomes</taxon>
        <taxon>ecological metagenomes</taxon>
    </lineage>
</organism>
<evidence type="ECO:0000313" key="1">
    <source>
        <dbReference type="EMBL" id="OIQ67406.1"/>
    </source>
</evidence>
<comment type="caution">
    <text evidence="1">The sequence shown here is derived from an EMBL/GenBank/DDBJ whole genome shotgun (WGS) entry which is preliminary data.</text>
</comment>